<dbReference type="EMBL" id="FUKJ01000138">
    <property type="protein sequence ID" value="SJM91412.1"/>
    <property type="molecule type" value="Genomic_DNA"/>
</dbReference>
<dbReference type="OrthoDB" id="9797093at2"/>
<gene>
    <name evidence="1" type="ORF">CRENPOLYSF2_2220001</name>
</gene>
<dbReference type="InterPro" id="IPR009241">
    <property type="entry name" value="HigB-like"/>
</dbReference>
<evidence type="ECO:0000313" key="2">
    <source>
        <dbReference type="Proteomes" id="UP000195442"/>
    </source>
</evidence>
<sequence>MAAMTRPISWIRAARKDFEDFPESVQTDALRALTVAAEGRIADHAKPLKNFDKGVMEIVLRHRGDAFRVVYAVQIGDDVWVIHAFQKKSTQGIKTPKHEIDLVHERLKRLKELLR</sequence>
<name>A0A1R4H584_9GAMM</name>
<evidence type="ECO:0000313" key="1">
    <source>
        <dbReference type="EMBL" id="SJM91412.1"/>
    </source>
</evidence>
<protein>
    <recommendedName>
        <fullName evidence="3">Phage-related protein</fullName>
    </recommendedName>
</protein>
<dbReference type="Proteomes" id="UP000195442">
    <property type="component" value="Unassembled WGS sequence"/>
</dbReference>
<dbReference type="AlphaFoldDB" id="A0A1R4H584"/>
<accession>A0A1R4H584</accession>
<keyword evidence="2" id="KW-1185">Reference proteome</keyword>
<dbReference type="RefSeq" id="WP_087146524.1">
    <property type="nucleotide sequence ID" value="NZ_FUKJ01000138.1"/>
</dbReference>
<dbReference type="Pfam" id="PF05973">
    <property type="entry name" value="Gp49"/>
    <property type="match status" value="1"/>
</dbReference>
<reference evidence="2" key="1">
    <citation type="submission" date="2017-02" db="EMBL/GenBank/DDBJ databases">
        <authorList>
            <person name="Daims H."/>
        </authorList>
    </citation>
    <scope>NUCLEOTIDE SEQUENCE [LARGE SCALE GENOMIC DNA]</scope>
</reference>
<proteinExistence type="predicted"/>
<organism evidence="1 2">
    <name type="scientific">Crenothrix polyspora</name>
    <dbReference type="NCBI Taxonomy" id="360316"/>
    <lineage>
        <taxon>Bacteria</taxon>
        <taxon>Pseudomonadati</taxon>
        <taxon>Pseudomonadota</taxon>
        <taxon>Gammaproteobacteria</taxon>
        <taxon>Methylococcales</taxon>
        <taxon>Crenotrichaceae</taxon>
        <taxon>Crenothrix</taxon>
    </lineage>
</organism>
<evidence type="ECO:0008006" key="3">
    <source>
        <dbReference type="Google" id="ProtNLM"/>
    </source>
</evidence>